<feature type="region of interest" description="Disordered" evidence="1">
    <location>
        <begin position="45"/>
        <end position="72"/>
    </location>
</feature>
<proteinExistence type="predicted"/>
<sequence>MDCPNLKPDDAKSDDLELKEEIQAISGRINRILKEVKQHYCLAESDAQPETTDPAAAETTVCHPNPTPDQEA</sequence>
<evidence type="ECO:0000313" key="2">
    <source>
        <dbReference type="EMBL" id="MBA2881689.1"/>
    </source>
</evidence>
<evidence type="ECO:0000313" key="3">
    <source>
        <dbReference type="Proteomes" id="UP000525298"/>
    </source>
</evidence>
<comment type="caution">
    <text evidence="2">The sequence shown here is derived from an EMBL/GenBank/DDBJ whole genome shotgun (WGS) entry which is preliminary data.</text>
</comment>
<organism evidence="2 3">
    <name type="scientific">Desulfosalsimonas propionicica</name>
    <dbReference type="NCBI Taxonomy" id="332175"/>
    <lineage>
        <taxon>Bacteria</taxon>
        <taxon>Pseudomonadati</taxon>
        <taxon>Thermodesulfobacteriota</taxon>
        <taxon>Desulfobacteria</taxon>
        <taxon>Desulfobacterales</taxon>
        <taxon>Desulfosalsimonadaceae</taxon>
        <taxon>Desulfosalsimonas</taxon>
    </lineage>
</organism>
<accession>A0A7W0HKW2</accession>
<gene>
    <name evidence="2" type="ORF">HNR65_002016</name>
</gene>
<reference evidence="2 3" key="1">
    <citation type="submission" date="2020-07" db="EMBL/GenBank/DDBJ databases">
        <title>Genomic Encyclopedia of Type Strains, Phase IV (KMG-IV): sequencing the most valuable type-strain genomes for metagenomic binning, comparative biology and taxonomic classification.</title>
        <authorList>
            <person name="Goeker M."/>
        </authorList>
    </citation>
    <scope>NUCLEOTIDE SEQUENCE [LARGE SCALE GENOMIC DNA]</scope>
    <source>
        <strain evidence="2 3">DSM 17721</strain>
    </source>
</reference>
<evidence type="ECO:0000256" key="1">
    <source>
        <dbReference type="SAM" id="MobiDB-lite"/>
    </source>
</evidence>
<keyword evidence="3" id="KW-1185">Reference proteome</keyword>
<dbReference type="RefSeq" id="WP_181551323.1">
    <property type="nucleotide sequence ID" value="NZ_JACDUS010000004.1"/>
</dbReference>
<dbReference type="Proteomes" id="UP000525298">
    <property type="component" value="Unassembled WGS sequence"/>
</dbReference>
<dbReference type="EMBL" id="JACDUS010000004">
    <property type="protein sequence ID" value="MBA2881689.1"/>
    <property type="molecule type" value="Genomic_DNA"/>
</dbReference>
<name>A0A7W0HKW2_9BACT</name>
<protein>
    <submittedName>
        <fullName evidence="2">Uncharacterized protein</fullName>
    </submittedName>
</protein>
<feature type="compositionally biased region" description="Low complexity" evidence="1">
    <location>
        <begin position="46"/>
        <end position="60"/>
    </location>
</feature>
<dbReference type="AlphaFoldDB" id="A0A7W0HKW2"/>